<dbReference type="InterPro" id="IPR010359">
    <property type="entry name" value="IrrE_HExxH"/>
</dbReference>
<dbReference type="SUPFAM" id="SSF47413">
    <property type="entry name" value="lambda repressor-like DNA-binding domains"/>
    <property type="match status" value="1"/>
</dbReference>
<dbReference type="AlphaFoldDB" id="A0A1H1X794"/>
<dbReference type="RefSeq" id="WP_092447552.1">
    <property type="nucleotide sequence ID" value="NZ_LT629774.1"/>
</dbReference>
<dbReference type="Pfam" id="PF06114">
    <property type="entry name" value="Peptidase_M78"/>
    <property type="match status" value="1"/>
</dbReference>
<gene>
    <name evidence="4" type="ORF">SAMN04489797_3117</name>
</gene>
<accession>A0A1H1X794</accession>
<dbReference type="Gene3D" id="1.10.260.40">
    <property type="entry name" value="lambda repressor-like DNA-binding domains"/>
    <property type="match status" value="1"/>
</dbReference>
<dbReference type="Gene3D" id="1.10.10.2910">
    <property type="match status" value="1"/>
</dbReference>
<protein>
    <submittedName>
        <fullName evidence="4">HTH-type transcriptional regulator / antitoxin HigA</fullName>
    </submittedName>
</protein>
<proteinExistence type="inferred from homology"/>
<comment type="similarity">
    <text evidence="1">Belongs to the short-chain fatty acyl-CoA assimilation regulator (ScfR) family.</text>
</comment>
<dbReference type="PANTHER" id="PTHR36924:SF1">
    <property type="entry name" value="ANTITOXIN HIGA-1"/>
    <property type="match status" value="1"/>
</dbReference>
<dbReference type="EMBL" id="LT629774">
    <property type="protein sequence ID" value="SDT04960.1"/>
    <property type="molecule type" value="Genomic_DNA"/>
</dbReference>
<evidence type="ECO:0000313" key="5">
    <source>
        <dbReference type="Proteomes" id="UP000198963"/>
    </source>
</evidence>
<dbReference type="STRING" id="1249933.SAMN04489797_3117"/>
<keyword evidence="5" id="KW-1185">Reference proteome</keyword>
<dbReference type="Pfam" id="PF01381">
    <property type="entry name" value="HTH_3"/>
    <property type="match status" value="1"/>
</dbReference>
<dbReference type="PROSITE" id="PS50943">
    <property type="entry name" value="HTH_CROC1"/>
    <property type="match status" value="1"/>
</dbReference>
<dbReference type="InterPro" id="IPR001387">
    <property type="entry name" value="Cro/C1-type_HTH"/>
</dbReference>
<organism evidence="4 5">
    <name type="scientific">Winogradskyella sediminis</name>
    <dbReference type="NCBI Taxonomy" id="1382466"/>
    <lineage>
        <taxon>Bacteria</taxon>
        <taxon>Pseudomonadati</taxon>
        <taxon>Bacteroidota</taxon>
        <taxon>Flavobacteriia</taxon>
        <taxon>Flavobacteriales</taxon>
        <taxon>Flavobacteriaceae</taxon>
        <taxon>Winogradskyella</taxon>
    </lineage>
</organism>
<dbReference type="InterPro" id="IPR013430">
    <property type="entry name" value="Toxin_antidote_HigA"/>
</dbReference>
<evidence type="ECO:0000313" key="4">
    <source>
        <dbReference type="EMBL" id="SDT04960.1"/>
    </source>
</evidence>
<feature type="domain" description="HTH cro/C1-type" evidence="3">
    <location>
        <begin position="31"/>
        <end position="75"/>
    </location>
</feature>
<dbReference type="CDD" id="cd00093">
    <property type="entry name" value="HTH_XRE"/>
    <property type="match status" value="1"/>
</dbReference>
<dbReference type="GO" id="GO:0003677">
    <property type="term" value="F:DNA binding"/>
    <property type="evidence" value="ECO:0007669"/>
    <property type="project" value="UniProtKB-KW"/>
</dbReference>
<evidence type="ECO:0000256" key="1">
    <source>
        <dbReference type="ARBA" id="ARBA00007227"/>
    </source>
</evidence>
<reference evidence="4 5" key="1">
    <citation type="submission" date="2016-10" db="EMBL/GenBank/DDBJ databases">
        <authorList>
            <person name="Varghese N."/>
            <person name="Submissions S."/>
        </authorList>
    </citation>
    <scope>NUCLEOTIDE SEQUENCE [LARGE SCALE GENOMIC DNA]</scope>
    <source>
        <strain evidence="4 5">RHA_55</strain>
    </source>
</reference>
<dbReference type="PANTHER" id="PTHR36924">
    <property type="entry name" value="ANTITOXIN HIGA-1"/>
    <property type="match status" value="1"/>
</dbReference>
<dbReference type="SMART" id="SM00530">
    <property type="entry name" value="HTH_XRE"/>
    <property type="match status" value="1"/>
</dbReference>
<evidence type="ECO:0000256" key="2">
    <source>
        <dbReference type="ARBA" id="ARBA00023125"/>
    </source>
</evidence>
<evidence type="ECO:0000259" key="3">
    <source>
        <dbReference type="PROSITE" id="PS50943"/>
    </source>
</evidence>
<dbReference type="InterPro" id="IPR010982">
    <property type="entry name" value="Lambda_DNA-bd_dom_sf"/>
</dbReference>
<sequence>MATLKTTLIPAQATHPGILIKDEIDAIPDFTQRTLAKELGVKPSFLNEIIKGKRPVTADLAILLEKSLGISADYWMKFQSQYEIDKARVKQKNIKKLRNIEIWNIIKEYVPVRYFKKHNYLIDELSEDIKAIKKIYDVETIDDLVNSFSKDKFAYYRKSEKLKIDDKNMFAWSSLAQYEAKNQKTNTFNFDNLNQLVSNLNNIFYENSDTTKRVQTLLNQFGIKMLLIDKLEKTPIDGFSFWSNNNPVIALTLRHNRIDNFAFTIMHEIGHIHLHLRNDRNRKFMDLTKKQNVDQCEKEADNYAQESLIPVDIWQDILDNHLPLDDNKIISLGDQYKINPAILLGRVCYEMNYYAMKTKIDKKLK</sequence>
<name>A0A1H1X794_9FLAO</name>
<dbReference type="Proteomes" id="UP000198963">
    <property type="component" value="Chromosome I"/>
</dbReference>
<dbReference type="NCBIfam" id="TIGR02607">
    <property type="entry name" value="antidote_HigA"/>
    <property type="match status" value="1"/>
</dbReference>
<keyword evidence="2" id="KW-0238">DNA-binding</keyword>